<dbReference type="AlphaFoldDB" id="A0A401REU8"/>
<reference evidence="1 2" key="1">
    <citation type="journal article" date="2018" name="Nat. Ecol. Evol.">
        <title>Shark genomes provide insights into elasmobranch evolution and the origin of vertebrates.</title>
        <authorList>
            <person name="Hara Y"/>
            <person name="Yamaguchi K"/>
            <person name="Onimaru K"/>
            <person name="Kadota M"/>
            <person name="Koyanagi M"/>
            <person name="Keeley SD"/>
            <person name="Tatsumi K"/>
            <person name="Tanaka K"/>
            <person name="Motone F"/>
            <person name="Kageyama Y"/>
            <person name="Nozu R"/>
            <person name="Adachi N"/>
            <person name="Nishimura O"/>
            <person name="Nakagawa R"/>
            <person name="Tanegashima C"/>
            <person name="Kiyatake I"/>
            <person name="Matsumoto R"/>
            <person name="Murakumo K"/>
            <person name="Nishida K"/>
            <person name="Terakita A"/>
            <person name="Kuratani S"/>
            <person name="Sato K"/>
            <person name="Hyodo S Kuraku.S."/>
        </authorList>
    </citation>
    <scope>NUCLEOTIDE SEQUENCE [LARGE SCALE GENOMIC DNA]</scope>
</reference>
<name>A0A401REU8_CHIPU</name>
<protein>
    <submittedName>
        <fullName evidence="1">Uncharacterized protein</fullName>
    </submittedName>
</protein>
<comment type="caution">
    <text evidence="1">The sequence shown here is derived from an EMBL/GenBank/DDBJ whole genome shotgun (WGS) entry which is preliminary data.</text>
</comment>
<evidence type="ECO:0000313" key="2">
    <source>
        <dbReference type="Proteomes" id="UP000287033"/>
    </source>
</evidence>
<proteinExistence type="predicted"/>
<keyword evidence="2" id="KW-1185">Reference proteome</keyword>
<accession>A0A401REU8</accession>
<dbReference type="Proteomes" id="UP000287033">
    <property type="component" value="Unassembled WGS sequence"/>
</dbReference>
<sequence>MFRRISFLFRTRVSSKRDVSLLSLQPPGFESLQESAGCRNQNGIQVLRTGKTSPGPPNWKDISRSSELERIIIG</sequence>
<dbReference type="EMBL" id="BEZZ01003871">
    <property type="protein sequence ID" value="GCC16670.1"/>
    <property type="molecule type" value="Genomic_DNA"/>
</dbReference>
<gene>
    <name evidence="1" type="ORF">chiPu_0021419</name>
</gene>
<organism evidence="1 2">
    <name type="scientific">Chiloscyllium punctatum</name>
    <name type="common">Brownbanded bambooshark</name>
    <name type="synonym">Hemiscyllium punctatum</name>
    <dbReference type="NCBI Taxonomy" id="137246"/>
    <lineage>
        <taxon>Eukaryota</taxon>
        <taxon>Metazoa</taxon>
        <taxon>Chordata</taxon>
        <taxon>Craniata</taxon>
        <taxon>Vertebrata</taxon>
        <taxon>Chondrichthyes</taxon>
        <taxon>Elasmobranchii</taxon>
        <taxon>Galeomorphii</taxon>
        <taxon>Galeoidea</taxon>
        <taxon>Orectolobiformes</taxon>
        <taxon>Hemiscylliidae</taxon>
        <taxon>Chiloscyllium</taxon>
    </lineage>
</organism>
<evidence type="ECO:0000313" key="1">
    <source>
        <dbReference type="EMBL" id="GCC16670.1"/>
    </source>
</evidence>